<reference evidence="3" key="2">
    <citation type="submission" date="2023-07" db="EMBL/GenBank/DDBJ databases">
        <authorList>
            <person name="Jung D.-H."/>
        </authorList>
    </citation>
    <scope>NUCLEOTIDE SEQUENCE [LARGE SCALE GENOMIC DNA]</scope>
    <source>
        <strain evidence="3">JA-25</strain>
    </source>
</reference>
<feature type="region of interest" description="Disordered" evidence="1">
    <location>
        <begin position="89"/>
        <end position="111"/>
    </location>
</feature>
<evidence type="ECO:0000256" key="1">
    <source>
        <dbReference type="SAM" id="MobiDB-lite"/>
    </source>
</evidence>
<reference evidence="3" key="1">
    <citation type="submission" date="2019-09" db="EMBL/GenBank/DDBJ databases">
        <authorList>
            <person name="Jung D.-H."/>
        </authorList>
    </citation>
    <scope>NUCLEOTIDE SEQUENCE [LARGE SCALE GENOMIC DNA]</scope>
    <source>
        <strain evidence="3">JA-25</strain>
    </source>
</reference>
<name>A0ABX0QQ71_9BACT</name>
<sequence>MTVHLGLSGQLVDQLTFLLKASYSRNAGTYQEPFSPLADQASALFALDWRLPRKGLRLTGSVALDRGELYTTNTGFSLGLVQTGSLWSQAGPAAGPRSWPTPARPATLPTK</sequence>
<evidence type="ECO:0000313" key="2">
    <source>
        <dbReference type="EMBL" id="NID13431.1"/>
    </source>
</evidence>
<evidence type="ECO:0000313" key="3">
    <source>
        <dbReference type="Proteomes" id="UP000606008"/>
    </source>
</evidence>
<gene>
    <name evidence="2" type="ORF">F7231_24895</name>
</gene>
<comment type="caution">
    <text evidence="2">The sequence shown here is derived from an EMBL/GenBank/DDBJ whole genome shotgun (WGS) entry which is preliminary data.</text>
</comment>
<accession>A0ABX0QQ71</accession>
<keyword evidence="3" id="KW-1185">Reference proteome</keyword>
<dbReference type="RefSeq" id="WP_166693957.1">
    <property type="nucleotide sequence ID" value="NZ_WAEL01000012.1"/>
</dbReference>
<dbReference type="EMBL" id="WAEL01000012">
    <property type="protein sequence ID" value="NID13431.1"/>
    <property type="molecule type" value="Genomic_DNA"/>
</dbReference>
<dbReference type="Proteomes" id="UP000606008">
    <property type="component" value="Unassembled WGS sequence"/>
</dbReference>
<proteinExistence type="predicted"/>
<evidence type="ECO:0008006" key="4">
    <source>
        <dbReference type="Google" id="ProtNLM"/>
    </source>
</evidence>
<organism evidence="2 3">
    <name type="scientific">Fibrivirga algicola</name>
    <dbReference type="NCBI Taxonomy" id="2950420"/>
    <lineage>
        <taxon>Bacteria</taxon>
        <taxon>Pseudomonadati</taxon>
        <taxon>Bacteroidota</taxon>
        <taxon>Cytophagia</taxon>
        <taxon>Cytophagales</taxon>
        <taxon>Spirosomataceae</taxon>
        <taxon>Fibrivirga</taxon>
    </lineage>
</organism>
<protein>
    <recommendedName>
        <fullName evidence="4">TonB-dependent receptor</fullName>
    </recommendedName>
</protein>